<evidence type="ECO:0000256" key="1">
    <source>
        <dbReference type="SAM" id="MobiDB-lite"/>
    </source>
</evidence>
<feature type="region of interest" description="Disordered" evidence="1">
    <location>
        <begin position="136"/>
        <end position="185"/>
    </location>
</feature>
<dbReference type="EMBL" id="KZ678128">
    <property type="protein sequence ID" value="PSN75332.1"/>
    <property type="molecule type" value="Genomic_DNA"/>
</dbReference>
<evidence type="ECO:0000313" key="2">
    <source>
        <dbReference type="EMBL" id="PSN75332.1"/>
    </source>
</evidence>
<keyword evidence="3" id="KW-1185">Reference proteome</keyword>
<protein>
    <submittedName>
        <fullName evidence="2">Uncharacterized protein</fullName>
    </submittedName>
</protein>
<dbReference type="Proteomes" id="UP000240883">
    <property type="component" value="Unassembled WGS sequence"/>
</dbReference>
<proteinExistence type="predicted"/>
<feature type="compositionally biased region" description="Low complexity" evidence="1">
    <location>
        <begin position="151"/>
        <end position="163"/>
    </location>
</feature>
<feature type="compositionally biased region" description="Polar residues" evidence="1">
    <location>
        <begin position="12"/>
        <end position="23"/>
    </location>
</feature>
<sequence>MPRPNRYHPYIRQQNTAPSSNSPRYPLPPTHRIPPGMPPMAEQSSGRPYQYIFPGYIRATTSDGKALMAKQILQGADGIFHIQMQLVRFPSEDVRQHMQFQQSQAQAPPPCLPAPLPMPFPIDPALSGVGIKREVQHSPVSPDGRRHGSIDSRFSSSSSSGASECAIVSEGEDEEEEGTDGRQMRAIREQKRIMEVLALQKRQIRAGIQL</sequence>
<gene>
    <name evidence="2" type="ORF">BS50DRAFT_568015</name>
</gene>
<accession>A0A2T2PCF2</accession>
<feature type="region of interest" description="Disordered" evidence="1">
    <location>
        <begin position="1"/>
        <end position="44"/>
    </location>
</feature>
<reference evidence="2 3" key="1">
    <citation type="journal article" date="2018" name="Front. Microbiol.">
        <title>Genome-Wide Analysis of Corynespora cassiicola Leaf Fall Disease Putative Effectors.</title>
        <authorList>
            <person name="Lopez D."/>
            <person name="Ribeiro S."/>
            <person name="Label P."/>
            <person name="Fumanal B."/>
            <person name="Venisse J.S."/>
            <person name="Kohler A."/>
            <person name="de Oliveira R.R."/>
            <person name="Labutti K."/>
            <person name="Lipzen A."/>
            <person name="Lail K."/>
            <person name="Bauer D."/>
            <person name="Ohm R.A."/>
            <person name="Barry K.W."/>
            <person name="Spatafora J."/>
            <person name="Grigoriev I.V."/>
            <person name="Martin F.M."/>
            <person name="Pujade-Renaud V."/>
        </authorList>
    </citation>
    <scope>NUCLEOTIDE SEQUENCE [LARGE SCALE GENOMIC DNA]</scope>
    <source>
        <strain evidence="2 3">Philippines</strain>
    </source>
</reference>
<dbReference type="OrthoDB" id="3800409at2759"/>
<evidence type="ECO:0000313" key="3">
    <source>
        <dbReference type="Proteomes" id="UP000240883"/>
    </source>
</evidence>
<feature type="compositionally biased region" description="Pro residues" evidence="1">
    <location>
        <begin position="25"/>
        <end position="38"/>
    </location>
</feature>
<organism evidence="2 3">
    <name type="scientific">Corynespora cassiicola Philippines</name>
    <dbReference type="NCBI Taxonomy" id="1448308"/>
    <lineage>
        <taxon>Eukaryota</taxon>
        <taxon>Fungi</taxon>
        <taxon>Dikarya</taxon>
        <taxon>Ascomycota</taxon>
        <taxon>Pezizomycotina</taxon>
        <taxon>Dothideomycetes</taxon>
        <taxon>Pleosporomycetidae</taxon>
        <taxon>Pleosporales</taxon>
        <taxon>Corynesporascaceae</taxon>
        <taxon>Corynespora</taxon>
    </lineage>
</organism>
<dbReference type="AlphaFoldDB" id="A0A2T2PCF2"/>
<name>A0A2T2PCF2_CORCC</name>